<dbReference type="EMBL" id="ML987191">
    <property type="protein sequence ID" value="KAF2252892.1"/>
    <property type="molecule type" value="Genomic_DNA"/>
</dbReference>
<dbReference type="AlphaFoldDB" id="A0A6A6IST6"/>
<dbReference type="RefSeq" id="XP_033687896.1">
    <property type="nucleotide sequence ID" value="XM_033828036.1"/>
</dbReference>
<evidence type="ECO:0008006" key="3">
    <source>
        <dbReference type="Google" id="ProtNLM"/>
    </source>
</evidence>
<dbReference type="OrthoDB" id="425354at2759"/>
<dbReference type="GeneID" id="54581366"/>
<name>A0A6A6IST6_9PLEO</name>
<dbReference type="PANTHER" id="PTHR38115">
    <property type="entry name" value="LIPOCALIN-LIKE DOMAIN-CONTAINING PROTEIN"/>
    <property type="match status" value="1"/>
</dbReference>
<keyword evidence="2" id="KW-1185">Reference proteome</keyword>
<dbReference type="PANTHER" id="PTHR38115:SF1">
    <property type="entry name" value="LIPOCALIN-LIKE DOMAIN-CONTAINING PROTEIN"/>
    <property type="match status" value="1"/>
</dbReference>
<proteinExistence type="predicted"/>
<sequence length="185" mass="20970">MAAPPSQTIDKLGGSWTLNKALSTDFNPLMRLQGLTWLSRKAVNLATITTHITLKPSPSEAASSTRTLILNNSAFNFPGTVEARTLDWEWRDFKDYIWGAFQDRSRIVRKDGLAQEVADGEWVQGLRGEDEWMVESEIRARDGAWSNHTVWGFKSVGAERRLIRHMEARRGEECARAVLVYDFVS</sequence>
<dbReference type="Proteomes" id="UP000800094">
    <property type="component" value="Unassembled WGS sequence"/>
</dbReference>
<organism evidence="1 2">
    <name type="scientific">Trematosphaeria pertusa</name>
    <dbReference type="NCBI Taxonomy" id="390896"/>
    <lineage>
        <taxon>Eukaryota</taxon>
        <taxon>Fungi</taxon>
        <taxon>Dikarya</taxon>
        <taxon>Ascomycota</taxon>
        <taxon>Pezizomycotina</taxon>
        <taxon>Dothideomycetes</taxon>
        <taxon>Pleosporomycetidae</taxon>
        <taxon>Pleosporales</taxon>
        <taxon>Massarineae</taxon>
        <taxon>Trematosphaeriaceae</taxon>
        <taxon>Trematosphaeria</taxon>
    </lineage>
</organism>
<accession>A0A6A6IST6</accession>
<evidence type="ECO:0000313" key="1">
    <source>
        <dbReference type="EMBL" id="KAF2252892.1"/>
    </source>
</evidence>
<reference evidence="1" key="1">
    <citation type="journal article" date="2020" name="Stud. Mycol.">
        <title>101 Dothideomycetes genomes: a test case for predicting lifestyles and emergence of pathogens.</title>
        <authorList>
            <person name="Haridas S."/>
            <person name="Albert R."/>
            <person name="Binder M."/>
            <person name="Bloem J."/>
            <person name="Labutti K."/>
            <person name="Salamov A."/>
            <person name="Andreopoulos B."/>
            <person name="Baker S."/>
            <person name="Barry K."/>
            <person name="Bills G."/>
            <person name="Bluhm B."/>
            <person name="Cannon C."/>
            <person name="Castanera R."/>
            <person name="Culley D."/>
            <person name="Daum C."/>
            <person name="Ezra D."/>
            <person name="Gonzalez J."/>
            <person name="Henrissat B."/>
            <person name="Kuo A."/>
            <person name="Liang C."/>
            <person name="Lipzen A."/>
            <person name="Lutzoni F."/>
            <person name="Magnuson J."/>
            <person name="Mondo S."/>
            <person name="Nolan M."/>
            <person name="Ohm R."/>
            <person name="Pangilinan J."/>
            <person name="Park H.-J."/>
            <person name="Ramirez L."/>
            <person name="Alfaro M."/>
            <person name="Sun H."/>
            <person name="Tritt A."/>
            <person name="Yoshinaga Y."/>
            <person name="Zwiers L.-H."/>
            <person name="Turgeon B."/>
            <person name="Goodwin S."/>
            <person name="Spatafora J."/>
            <person name="Crous P."/>
            <person name="Grigoriev I."/>
        </authorList>
    </citation>
    <scope>NUCLEOTIDE SEQUENCE</scope>
    <source>
        <strain evidence="1">CBS 122368</strain>
    </source>
</reference>
<protein>
    <recommendedName>
        <fullName evidence="3">Lipocalin-like domain-containing protein</fullName>
    </recommendedName>
</protein>
<dbReference type="InterPro" id="IPR053037">
    <property type="entry name" value="Pericyclase_pydY-like"/>
</dbReference>
<gene>
    <name evidence="1" type="ORF">BU26DRAFT_515314</name>
</gene>
<evidence type="ECO:0000313" key="2">
    <source>
        <dbReference type="Proteomes" id="UP000800094"/>
    </source>
</evidence>